<feature type="compositionally biased region" description="Polar residues" evidence="3">
    <location>
        <begin position="72"/>
        <end position="82"/>
    </location>
</feature>
<keyword evidence="2" id="KW-0539">Nucleus</keyword>
<organism evidence="5 6">
    <name type="scientific">Lepraria finkii</name>
    <dbReference type="NCBI Taxonomy" id="1340010"/>
    <lineage>
        <taxon>Eukaryota</taxon>
        <taxon>Fungi</taxon>
        <taxon>Dikarya</taxon>
        <taxon>Ascomycota</taxon>
        <taxon>Pezizomycotina</taxon>
        <taxon>Lecanoromycetes</taxon>
        <taxon>OSLEUM clade</taxon>
        <taxon>Lecanoromycetidae</taxon>
        <taxon>Lecanorales</taxon>
        <taxon>Lecanorineae</taxon>
        <taxon>Stereocaulaceae</taxon>
        <taxon>Lepraria</taxon>
    </lineage>
</organism>
<feature type="compositionally biased region" description="Basic residues" evidence="3">
    <location>
        <begin position="58"/>
        <end position="67"/>
    </location>
</feature>
<dbReference type="EMBL" id="JBHFEH010000037">
    <property type="protein sequence ID" value="KAL2051269.1"/>
    <property type="molecule type" value="Genomic_DNA"/>
</dbReference>
<comment type="caution">
    <text evidence="5">The sequence shown here is derived from an EMBL/GenBank/DDBJ whole genome shotgun (WGS) entry which is preliminary data.</text>
</comment>
<feature type="domain" description="Zn(2)-C6 fungal-type" evidence="4">
    <location>
        <begin position="23"/>
        <end position="53"/>
    </location>
</feature>
<dbReference type="PANTHER" id="PTHR47431">
    <property type="entry name" value="ZN(II)2CYS6 TRANSCRIPTION FACTOR (EUROFUNG)-RELATED"/>
    <property type="match status" value="1"/>
</dbReference>
<dbReference type="Proteomes" id="UP001590951">
    <property type="component" value="Unassembled WGS sequence"/>
</dbReference>
<sequence>MMNGTEAPLGHIAPRNQPPSLLACIACRKRHLKCNGQMPICKRCQDSRSECNYQQSRRGYKGPRKTAKGTVNDGSQANSNEDSGGDMLRDSTKKPTAASLADWTPATIPEMDFNMNEDAVFMRNYPDATTRSFNFLPETYHTTETTSSVGHLSTMGNGQHSELAVSFQNNAVNPTARTLPEPPRQSPEAPVDTLINLYYANFNSAHPFIIPRKLYRARPYLLPPHLKSVMRFVASHFMPGLSQDNLRGLAEGITAEDVSNDGYKVQGLMLFGMSLFARFEPEPALTVINQAIDLAVNLGMNSKTYATNHGMGTDVIEESWRRTWWDLFTIDGILASMNNVPHTFRLQDIQNDLLLPSEENDYAQCKIVPQLRSQNHFLDRTFSTEDYAYSSFAYKIEAVRLLGKVLSLDTDTLAAADEQVESLDTSLANFMISLPPDKRYVLERDGKCDEILFSAHNLIDSALILLHRPRSSLVFVQSHYPTPCTRQEAIGLPTSAYEVHTNKAIKAANSISKAIALRTPTSMHTPCFVCATVLAAIVHLPAYSMETSMDRAGAIKERLQLTVNALSSMGEVWPMARAAKGQISQFAREIFAGQARAAGHMQAQAQIQQIDIEAMMEDQTWLDELTSLAPGGNAMMLEGAEAGSMSMATSTTTPGIK</sequence>
<evidence type="ECO:0000259" key="4">
    <source>
        <dbReference type="PROSITE" id="PS50048"/>
    </source>
</evidence>
<dbReference type="CDD" id="cd12148">
    <property type="entry name" value="fungal_TF_MHR"/>
    <property type="match status" value="1"/>
</dbReference>
<dbReference type="InterPro" id="IPR036864">
    <property type="entry name" value="Zn2-C6_fun-type_DNA-bd_sf"/>
</dbReference>
<evidence type="ECO:0000256" key="2">
    <source>
        <dbReference type="ARBA" id="ARBA00023242"/>
    </source>
</evidence>
<protein>
    <recommendedName>
        <fullName evidence="4">Zn(2)-C6 fungal-type domain-containing protein</fullName>
    </recommendedName>
</protein>
<dbReference type="Pfam" id="PF00172">
    <property type="entry name" value="Zn_clus"/>
    <property type="match status" value="1"/>
</dbReference>
<dbReference type="InterPro" id="IPR007219">
    <property type="entry name" value="XnlR_reg_dom"/>
</dbReference>
<dbReference type="Pfam" id="PF04082">
    <property type="entry name" value="Fungal_trans"/>
    <property type="match status" value="1"/>
</dbReference>
<gene>
    <name evidence="5" type="ORF">ABVK25_008518</name>
</gene>
<dbReference type="PROSITE" id="PS00463">
    <property type="entry name" value="ZN2_CY6_FUNGAL_1"/>
    <property type="match status" value="1"/>
</dbReference>
<dbReference type="SUPFAM" id="SSF57701">
    <property type="entry name" value="Zn2/Cys6 DNA-binding domain"/>
    <property type="match status" value="1"/>
</dbReference>
<name>A0ABR4B062_9LECA</name>
<accession>A0ABR4B062</accession>
<feature type="region of interest" description="Disordered" evidence="3">
    <location>
        <begin position="54"/>
        <end position="101"/>
    </location>
</feature>
<dbReference type="Gene3D" id="4.10.240.10">
    <property type="entry name" value="Zn(2)-C6 fungal-type DNA-binding domain"/>
    <property type="match status" value="1"/>
</dbReference>
<dbReference type="CDD" id="cd00067">
    <property type="entry name" value="GAL4"/>
    <property type="match status" value="1"/>
</dbReference>
<evidence type="ECO:0000313" key="5">
    <source>
        <dbReference type="EMBL" id="KAL2051269.1"/>
    </source>
</evidence>
<dbReference type="InterPro" id="IPR001138">
    <property type="entry name" value="Zn2Cys6_DnaBD"/>
</dbReference>
<keyword evidence="1" id="KW-0479">Metal-binding</keyword>
<evidence type="ECO:0000256" key="3">
    <source>
        <dbReference type="SAM" id="MobiDB-lite"/>
    </source>
</evidence>
<dbReference type="SMART" id="SM00066">
    <property type="entry name" value="GAL4"/>
    <property type="match status" value="1"/>
</dbReference>
<reference evidence="5 6" key="1">
    <citation type="submission" date="2024-09" db="EMBL/GenBank/DDBJ databases">
        <title>Rethinking Asexuality: The Enigmatic Case of Functional Sexual Genes in Lepraria (Stereocaulaceae).</title>
        <authorList>
            <person name="Doellman M."/>
            <person name="Sun Y."/>
            <person name="Barcenas-Pena A."/>
            <person name="Lumbsch H.T."/>
            <person name="Grewe F."/>
        </authorList>
    </citation>
    <scope>NUCLEOTIDE SEQUENCE [LARGE SCALE GENOMIC DNA]</scope>
    <source>
        <strain evidence="5 6">Grewe 0041</strain>
    </source>
</reference>
<evidence type="ECO:0000256" key="1">
    <source>
        <dbReference type="ARBA" id="ARBA00022723"/>
    </source>
</evidence>
<proteinExistence type="predicted"/>
<evidence type="ECO:0000313" key="6">
    <source>
        <dbReference type="Proteomes" id="UP001590951"/>
    </source>
</evidence>
<dbReference type="PROSITE" id="PS50048">
    <property type="entry name" value="ZN2_CY6_FUNGAL_2"/>
    <property type="match status" value="1"/>
</dbReference>
<dbReference type="SMART" id="SM00906">
    <property type="entry name" value="Fungal_trans"/>
    <property type="match status" value="1"/>
</dbReference>
<keyword evidence="6" id="KW-1185">Reference proteome</keyword>
<dbReference type="PANTHER" id="PTHR47431:SF1">
    <property type="entry name" value="ZN(II)2CYS6 TRANSCRIPTION FACTOR (EUROFUNG)"/>
    <property type="match status" value="1"/>
</dbReference>